<evidence type="ECO:0000313" key="4">
    <source>
        <dbReference type="EMBL" id="KAK8933798.1"/>
    </source>
</evidence>
<feature type="domain" description="DUF1421" evidence="2">
    <location>
        <begin position="419"/>
        <end position="461"/>
    </location>
</feature>
<gene>
    <name evidence="4" type="ORF">KSP39_PZI015486</name>
    <name evidence="3" type="ORF">KSP39_PZI015498</name>
</gene>
<keyword evidence="5" id="KW-1185">Reference proteome</keyword>
<feature type="compositionally biased region" description="Polar residues" evidence="1">
    <location>
        <begin position="166"/>
        <end position="186"/>
    </location>
</feature>
<evidence type="ECO:0000313" key="5">
    <source>
        <dbReference type="Proteomes" id="UP001418222"/>
    </source>
</evidence>
<evidence type="ECO:0000313" key="3">
    <source>
        <dbReference type="EMBL" id="KAK8933476.1"/>
    </source>
</evidence>
<organism evidence="3 5">
    <name type="scientific">Platanthera zijinensis</name>
    <dbReference type="NCBI Taxonomy" id="2320716"/>
    <lineage>
        <taxon>Eukaryota</taxon>
        <taxon>Viridiplantae</taxon>
        <taxon>Streptophyta</taxon>
        <taxon>Embryophyta</taxon>
        <taxon>Tracheophyta</taxon>
        <taxon>Spermatophyta</taxon>
        <taxon>Magnoliopsida</taxon>
        <taxon>Liliopsida</taxon>
        <taxon>Asparagales</taxon>
        <taxon>Orchidaceae</taxon>
        <taxon>Orchidoideae</taxon>
        <taxon>Orchideae</taxon>
        <taxon>Orchidinae</taxon>
        <taxon>Platanthera</taxon>
    </lineage>
</organism>
<accession>A0AAP0BAA9</accession>
<dbReference type="EMBL" id="JBBWWQ010000013">
    <property type="protein sequence ID" value="KAK8933476.1"/>
    <property type="molecule type" value="Genomic_DNA"/>
</dbReference>
<feature type="region of interest" description="Disordered" evidence="1">
    <location>
        <begin position="161"/>
        <end position="203"/>
    </location>
</feature>
<reference evidence="3" key="2">
    <citation type="submission" date="2024-02" db="EMBL/GenBank/DDBJ databases">
        <authorList>
            <person name="Li M.-H."/>
            <person name="Liu K.-W."/>
            <person name="Li Z."/>
            <person name="Lu H.-C."/>
            <person name="Ye Q.-L."/>
            <person name="Zhang D."/>
            <person name="Wang J.-Y."/>
            <person name="Li Y.-F."/>
            <person name="Zhong Z.-M."/>
            <person name="Liu X."/>
            <person name="Yu X."/>
            <person name="Liu D.-K."/>
            <person name="Tu X.-D."/>
            <person name="Liu B."/>
            <person name="Hao Y."/>
            <person name="Liao X.-Y."/>
            <person name="Jiang Y.-T."/>
            <person name="Sun W.-H."/>
            <person name="Chen J."/>
            <person name="Ai Y."/>
            <person name="Zhai J.-W."/>
            <person name="Wu S.-S."/>
            <person name="Zhou Z."/>
            <person name="Hsiao Y.-Y."/>
            <person name="Wu W.-L."/>
            <person name="Chen Y.-Y."/>
            <person name="Lin Y.-F."/>
            <person name="Hsu J.-L."/>
            <person name="Li C.-Y."/>
            <person name="Wang Z.-W."/>
            <person name="Zhao X."/>
            <person name="Zhong W.-Y."/>
            <person name="Ma X.-K."/>
            <person name="Ma L."/>
            <person name="Huang J."/>
            <person name="Chen G.-Z."/>
            <person name="Huang M.-Z."/>
            <person name="Huang L."/>
            <person name="Peng D.-H."/>
            <person name="Luo Y.-B."/>
            <person name="Zou S.-Q."/>
            <person name="Chen S.-P."/>
            <person name="Lan S."/>
            <person name="Tsai W.-C."/>
            <person name="Van De Peer Y."/>
            <person name="Liu Z.-J."/>
        </authorList>
    </citation>
    <scope>NUCLEOTIDE SEQUENCE</scope>
    <source>
        <strain evidence="3">Lor287</strain>
        <tissue evidence="3">Leaf</tissue>
    </source>
</reference>
<comment type="caution">
    <text evidence="3">The sequence shown here is derived from an EMBL/GenBank/DDBJ whole genome shotgun (WGS) entry which is preliminary data.</text>
</comment>
<reference evidence="3 5" key="1">
    <citation type="journal article" date="2022" name="Nat. Plants">
        <title>Genomes of leafy and leafless Platanthera orchids illuminate the evolution of mycoheterotrophy.</title>
        <authorList>
            <person name="Li M.H."/>
            <person name="Liu K.W."/>
            <person name="Li Z."/>
            <person name="Lu H.C."/>
            <person name="Ye Q.L."/>
            <person name="Zhang D."/>
            <person name="Wang J.Y."/>
            <person name="Li Y.F."/>
            <person name="Zhong Z.M."/>
            <person name="Liu X."/>
            <person name="Yu X."/>
            <person name="Liu D.K."/>
            <person name="Tu X.D."/>
            <person name="Liu B."/>
            <person name="Hao Y."/>
            <person name="Liao X.Y."/>
            <person name="Jiang Y.T."/>
            <person name="Sun W.H."/>
            <person name="Chen J."/>
            <person name="Chen Y.Q."/>
            <person name="Ai Y."/>
            <person name="Zhai J.W."/>
            <person name="Wu S.S."/>
            <person name="Zhou Z."/>
            <person name="Hsiao Y.Y."/>
            <person name="Wu W.L."/>
            <person name="Chen Y.Y."/>
            <person name="Lin Y.F."/>
            <person name="Hsu J.L."/>
            <person name="Li C.Y."/>
            <person name="Wang Z.W."/>
            <person name="Zhao X."/>
            <person name="Zhong W.Y."/>
            <person name="Ma X.K."/>
            <person name="Ma L."/>
            <person name="Huang J."/>
            <person name="Chen G.Z."/>
            <person name="Huang M.Z."/>
            <person name="Huang L."/>
            <person name="Peng D.H."/>
            <person name="Luo Y.B."/>
            <person name="Zou S.Q."/>
            <person name="Chen S.P."/>
            <person name="Lan S."/>
            <person name="Tsai W.C."/>
            <person name="Van de Peer Y."/>
            <person name="Liu Z.J."/>
        </authorList>
    </citation>
    <scope>NUCLEOTIDE SEQUENCE [LARGE SCALE GENOMIC DNA]</scope>
    <source>
        <strain evidence="3">Lor287</strain>
    </source>
</reference>
<dbReference type="Pfam" id="PF07223">
    <property type="entry name" value="DUF1421"/>
    <property type="match status" value="1"/>
</dbReference>
<name>A0AAP0BAA9_9ASPA</name>
<sequence length="471" mass="52520">MASSGSAALSASAARSFDFGSDDVLCSYDDYTPHQDQSANGRLSDPTAKDLHENRVGRPLANIYGQQEEFSREDVVSAVDKCMKKYADNLTRNLEGISGRLTQLELYCFKLERSIGEFRSDMIREQSEEDLKLASLEKHVHEVHRAVQIIRDKQELSETQKELTKLQLSQKDSTNPTSHSQKNNEGLASANAETKPHNDQTDAPNQQLALALPHQIPRAPDQNQSYKEPHTQQPPLDRFVLNPQNPYYAPRQPQPLEHQSQNLQPELHYAQPRAQMHDLPIQALLPQFRAQWSQPMQPQQPSLQAQTPRPSNPPVYAHYSPNQPTNTVQPEAYQSGSSSMAPPASYTAVLLPSGYGVSGGGISHHPSQHTMQRQTPPPAGQVSFSSGYAYPMQPTMQDYATYLRSSHPQSFQVPNNHPYGEIIDKAVSMGYPREQVIDVVREIGETGQPVDLNALLDRLNALGNAGARRPW</sequence>
<evidence type="ECO:0000256" key="1">
    <source>
        <dbReference type="SAM" id="MobiDB-lite"/>
    </source>
</evidence>
<dbReference type="PANTHER" id="PTHR31805">
    <property type="entry name" value="RECEPTOR-LIKE KINASE, PUTATIVE (DUF1421)-RELATED"/>
    <property type="match status" value="1"/>
</dbReference>
<protein>
    <recommendedName>
        <fullName evidence="2">DUF1421 domain-containing protein</fullName>
    </recommendedName>
</protein>
<feature type="region of interest" description="Disordered" evidence="1">
    <location>
        <begin position="292"/>
        <end position="342"/>
    </location>
</feature>
<dbReference type="InterPro" id="IPR010820">
    <property type="entry name" value="DUF1421"/>
</dbReference>
<evidence type="ECO:0000259" key="2">
    <source>
        <dbReference type="Pfam" id="PF07223"/>
    </source>
</evidence>
<feature type="region of interest" description="Disordered" evidence="1">
    <location>
        <begin position="30"/>
        <end position="50"/>
    </location>
</feature>
<dbReference type="AlphaFoldDB" id="A0AAP0BAA9"/>
<proteinExistence type="predicted"/>
<dbReference type="PANTHER" id="PTHR31805:SF16">
    <property type="entry name" value="FORMIN-LIKE PROTEIN (DUF1421)"/>
    <property type="match status" value="1"/>
</dbReference>
<feature type="compositionally biased region" description="Low complexity" evidence="1">
    <location>
        <begin position="292"/>
        <end position="308"/>
    </location>
</feature>
<dbReference type="Proteomes" id="UP001418222">
    <property type="component" value="Unassembled WGS sequence"/>
</dbReference>
<feature type="compositionally biased region" description="Polar residues" evidence="1">
    <location>
        <begin position="320"/>
        <end position="340"/>
    </location>
</feature>
<feature type="region of interest" description="Disordered" evidence="1">
    <location>
        <begin position="359"/>
        <end position="388"/>
    </location>
</feature>
<feature type="compositionally biased region" description="Polar residues" evidence="1">
    <location>
        <begin position="221"/>
        <end position="234"/>
    </location>
</feature>
<dbReference type="EMBL" id="JBBWWQ010000013">
    <property type="protein sequence ID" value="KAK8933798.1"/>
    <property type="molecule type" value="Genomic_DNA"/>
</dbReference>
<feature type="region of interest" description="Disordered" evidence="1">
    <location>
        <begin position="219"/>
        <end position="255"/>
    </location>
</feature>